<proteinExistence type="predicted"/>
<evidence type="ECO:0000313" key="1">
    <source>
        <dbReference type="EMBL" id="KAF9763063.1"/>
    </source>
</evidence>
<name>A0A9P6GYA3_9MICR</name>
<accession>A0A9P6GYA3</accession>
<reference evidence="1 2" key="1">
    <citation type="journal article" date="2020" name="Genome Biol. Evol.">
        <title>Comparative genomics of strictly vertically transmitted, feminizing microsporidia endosymbionts of amphipod crustaceans.</title>
        <authorList>
            <person name="Cormier A."/>
            <person name="Chebbi M.A."/>
            <person name="Giraud I."/>
            <person name="Wattier R."/>
            <person name="Teixeira M."/>
            <person name="Gilbert C."/>
            <person name="Rigaud T."/>
            <person name="Cordaux R."/>
        </authorList>
    </citation>
    <scope>NUCLEOTIDE SEQUENCE [LARGE SCALE GENOMIC DNA]</scope>
    <source>
        <strain evidence="1 2">Ou3-Ou53</strain>
    </source>
</reference>
<organism evidence="1 2">
    <name type="scientific">Nosema granulosis</name>
    <dbReference type="NCBI Taxonomy" id="83296"/>
    <lineage>
        <taxon>Eukaryota</taxon>
        <taxon>Fungi</taxon>
        <taxon>Fungi incertae sedis</taxon>
        <taxon>Microsporidia</taxon>
        <taxon>Nosematidae</taxon>
        <taxon>Nosema</taxon>
    </lineage>
</organism>
<gene>
    <name evidence="1" type="ORF">NGRA_1537</name>
</gene>
<dbReference type="EMBL" id="SBJO01000104">
    <property type="protein sequence ID" value="KAF9763063.1"/>
    <property type="molecule type" value="Genomic_DNA"/>
</dbReference>
<keyword evidence="2" id="KW-1185">Reference proteome</keyword>
<sequence>MVENLSNVQEVSKNDTNKYKERYKKIRNDIYRLELEDKWADAKEFGKIKFILKNSEDTIIEWHKVNFSTKRASLSYDDWKGKLMEAFAQRQRHDEDPLEFLKRLRIGGRELKPGMR</sequence>
<comment type="caution">
    <text evidence="1">The sequence shown here is derived from an EMBL/GenBank/DDBJ whole genome shotgun (WGS) entry which is preliminary data.</text>
</comment>
<dbReference type="AlphaFoldDB" id="A0A9P6GYA3"/>
<protein>
    <submittedName>
        <fullName evidence="1">Uncharacterized protein</fullName>
    </submittedName>
</protein>
<dbReference type="Proteomes" id="UP000740883">
    <property type="component" value="Unassembled WGS sequence"/>
</dbReference>
<evidence type="ECO:0000313" key="2">
    <source>
        <dbReference type="Proteomes" id="UP000740883"/>
    </source>
</evidence>